<dbReference type="InterPro" id="IPR051687">
    <property type="entry name" value="Peroxisomal_Beta-Oxidation"/>
</dbReference>
<evidence type="ECO:0000259" key="11">
    <source>
        <dbReference type="SMART" id="SM00822"/>
    </source>
</evidence>
<evidence type="ECO:0000256" key="8">
    <source>
        <dbReference type="ARBA" id="ARBA00023140"/>
    </source>
</evidence>
<sequence>MSLRYDGLVVVVTGAGSGLGRAYAEFFGSRGAKVVVNDLGSSLQGKGNSVKAADVVVSQVITNGGTAVANYDSVENGKSIIDTAISNFGRVDILINNAGILRDISFKNMTDEDWDSVHAVHMRGVYKTTQAAWPYFRQQKFGRIILTSSAAGLYGNFGQCNYSAAKSGMVGLGETLAKEGVKYNIRTNIIAPVAASRMTATVLPPDLTDTGLGRAVLAKWEDVNDFSNAEYPNTTADLVGLLKHSQGLPPNDPGESIRFDGRVAVVTGGGAGLGHAYSLGLARLGASVVVNDLSNPHTVVEEIRAFGGTAVPNQSSVENGEEVIKTAIDSFGRVDILINNAGILRDKSFQNMTDEMWDAVNNVHLRGTYKCAKAAYPYMRKQNYGRIINTTSTSGTYGNYGQANYAAAKTAIVGFSKALAIEGRKSNIIVNCISPSAGTNLKGVLPEVVVQSRKPDYVAPIVLLLSSDKIPVDASGQIFEAGCGWQARTRLQRSDGYDFPHNTSLTPEMVLDKWSKIVSFTPGKTSSPEVIADSRARILANIKTSGDIPPSGRQWLDAIAKARNAPAQRSSMTFTDKEVLLYNLSLGSTPSQLPLVFEKHPNFHVLPSFGVIPGTTASRPFKLEDLVPNFDYKNMLHGEHLLEIRKYPIPTSGTFVSECRLIDILDKGKASIAIIGTLTKDAATGDEVFYNELTLFLRGTGGFGGKTARSEHSSTKTSSTSPSRKPDKVIEEKTSTGQAVLYRLNGDRNPLHIDPAVSSAGGFNKPILHGLCTFGIATKQIILNYGPIKSIRARFVGVVTPGETLQIESWKDGNDITFQVRIAESGKFCIAGGCATLEQSLKTRL</sequence>
<dbReference type="EMBL" id="JADCTT010000008">
    <property type="protein sequence ID" value="KAF9748686.1"/>
    <property type="molecule type" value="Genomic_DNA"/>
</dbReference>
<evidence type="ECO:0000256" key="10">
    <source>
        <dbReference type="SAM" id="MobiDB-lite"/>
    </source>
</evidence>
<dbReference type="Gene3D" id="3.10.129.10">
    <property type="entry name" value="Hotdog Thioesterase"/>
    <property type="match status" value="2"/>
</dbReference>
<feature type="domain" description="Ketoreductase" evidence="11">
    <location>
        <begin position="8"/>
        <end position="188"/>
    </location>
</feature>
<comment type="caution">
    <text evidence="12">The sequence shown here is derived from an EMBL/GenBank/DDBJ whole genome shotgun (WGS) entry which is preliminary data.</text>
</comment>
<dbReference type="InterPro" id="IPR057326">
    <property type="entry name" value="KR_dom"/>
</dbReference>
<dbReference type="InterPro" id="IPR054357">
    <property type="entry name" value="MFE-2_N"/>
</dbReference>
<dbReference type="Gene3D" id="1.10.287.4290">
    <property type="match status" value="1"/>
</dbReference>
<feature type="region of interest" description="Disordered" evidence="10">
    <location>
        <begin position="704"/>
        <end position="730"/>
    </location>
</feature>
<dbReference type="PANTHER" id="PTHR45024">
    <property type="entry name" value="DEHYDROGENASES, SHORT CHAIN"/>
    <property type="match status" value="1"/>
</dbReference>
<dbReference type="PROSITE" id="PS00061">
    <property type="entry name" value="ADH_SHORT"/>
    <property type="match status" value="2"/>
</dbReference>
<dbReference type="AlphaFoldDB" id="A0A8H7KFT0"/>
<organism evidence="12 13">
    <name type="scientific">Bionectria ochroleuca</name>
    <name type="common">Gliocladium roseum</name>
    <dbReference type="NCBI Taxonomy" id="29856"/>
    <lineage>
        <taxon>Eukaryota</taxon>
        <taxon>Fungi</taxon>
        <taxon>Dikarya</taxon>
        <taxon>Ascomycota</taxon>
        <taxon>Pezizomycotina</taxon>
        <taxon>Sordariomycetes</taxon>
        <taxon>Hypocreomycetidae</taxon>
        <taxon>Hypocreales</taxon>
        <taxon>Bionectriaceae</taxon>
        <taxon>Clonostachys</taxon>
    </lineage>
</organism>
<keyword evidence="6" id="KW-0560">Oxidoreductase</keyword>
<dbReference type="InterPro" id="IPR002539">
    <property type="entry name" value="MaoC-like_dom"/>
</dbReference>
<dbReference type="CDD" id="cd03448">
    <property type="entry name" value="HDE_HSD"/>
    <property type="match status" value="1"/>
</dbReference>
<dbReference type="FunFam" id="3.40.50.720:FF:000084">
    <property type="entry name" value="Short-chain dehydrogenase reductase"/>
    <property type="match status" value="2"/>
</dbReference>
<evidence type="ECO:0000256" key="2">
    <source>
        <dbReference type="ARBA" id="ARBA00005005"/>
    </source>
</evidence>
<dbReference type="PRINTS" id="PR00080">
    <property type="entry name" value="SDRFAMILY"/>
</dbReference>
<dbReference type="GO" id="GO:0016491">
    <property type="term" value="F:oxidoreductase activity"/>
    <property type="evidence" value="ECO:0007669"/>
    <property type="project" value="UniProtKB-KW"/>
</dbReference>
<evidence type="ECO:0000256" key="6">
    <source>
        <dbReference type="ARBA" id="ARBA00023002"/>
    </source>
</evidence>
<keyword evidence="5" id="KW-0521">NADP</keyword>
<comment type="subcellular location">
    <subcellularLocation>
        <location evidence="1">Peroxisome</location>
    </subcellularLocation>
</comment>
<dbReference type="CDD" id="cd05353">
    <property type="entry name" value="hydroxyacyl-CoA-like_DH_SDR_c-like"/>
    <property type="match status" value="2"/>
</dbReference>
<dbReference type="SUPFAM" id="SSF51735">
    <property type="entry name" value="NAD(P)-binding Rossmann-fold domains"/>
    <property type="match status" value="2"/>
</dbReference>
<dbReference type="PRINTS" id="PR00081">
    <property type="entry name" value="GDHRDH"/>
</dbReference>
<comment type="similarity">
    <text evidence="3">Belongs to the short-chain dehydrogenases/reductases (SDR) family.</text>
</comment>
<dbReference type="PANTHER" id="PTHR45024:SF2">
    <property type="entry name" value="SCP2 DOMAIN-CONTAINING PROTEIN"/>
    <property type="match status" value="1"/>
</dbReference>
<gene>
    <name evidence="12" type="ORF">IM811_016481</name>
</gene>
<dbReference type="InterPro" id="IPR020904">
    <property type="entry name" value="Sc_DH/Rdtase_CS"/>
</dbReference>
<evidence type="ECO:0000256" key="5">
    <source>
        <dbReference type="ARBA" id="ARBA00022857"/>
    </source>
</evidence>
<evidence type="ECO:0000256" key="7">
    <source>
        <dbReference type="ARBA" id="ARBA00023098"/>
    </source>
</evidence>
<keyword evidence="9" id="KW-0456">Lyase</keyword>
<dbReference type="Proteomes" id="UP000616885">
    <property type="component" value="Unassembled WGS sequence"/>
</dbReference>
<name>A0A8H7KFT0_BIOOC</name>
<proteinExistence type="inferred from homology"/>
<evidence type="ECO:0000313" key="12">
    <source>
        <dbReference type="EMBL" id="KAF9748686.1"/>
    </source>
</evidence>
<dbReference type="Pfam" id="PF22622">
    <property type="entry name" value="MFE-2_hydrat-2_N"/>
    <property type="match status" value="1"/>
</dbReference>
<dbReference type="Pfam" id="PF01575">
    <property type="entry name" value="MaoC_dehydratas"/>
    <property type="match status" value="1"/>
</dbReference>
<evidence type="ECO:0000256" key="3">
    <source>
        <dbReference type="ARBA" id="ARBA00006484"/>
    </source>
</evidence>
<accession>A0A8H7KFT0</accession>
<dbReference type="UniPathway" id="UPA00659"/>
<dbReference type="SUPFAM" id="SSF54637">
    <property type="entry name" value="Thioesterase/thiol ester dehydrase-isomerase"/>
    <property type="match status" value="2"/>
</dbReference>
<dbReference type="InterPro" id="IPR036291">
    <property type="entry name" value="NAD(P)-bd_dom_sf"/>
</dbReference>
<dbReference type="GO" id="GO:0004300">
    <property type="term" value="F:enoyl-CoA hydratase activity"/>
    <property type="evidence" value="ECO:0007669"/>
    <property type="project" value="UniProtKB-ARBA"/>
</dbReference>
<dbReference type="GO" id="GO:0005777">
    <property type="term" value="C:peroxisome"/>
    <property type="evidence" value="ECO:0007669"/>
    <property type="project" value="UniProtKB-SubCell"/>
</dbReference>
<protein>
    <recommendedName>
        <fullName evidence="11">Ketoreductase domain-containing protein</fullName>
    </recommendedName>
</protein>
<dbReference type="GO" id="GO:0006635">
    <property type="term" value="P:fatty acid beta-oxidation"/>
    <property type="evidence" value="ECO:0007669"/>
    <property type="project" value="UniProtKB-UniPathway"/>
</dbReference>
<dbReference type="Pfam" id="PF00106">
    <property type="entry name" value="adh_short"/>
    <property type="match status" value="2"/>
</dbReference>
<keyword evidence="4" id="KW-0276">Fatty acid metabolism</keyword>
<dbReference type="InterPro" id="IPR002347">
    <property type="entry name" value="SDR_fam"/>
</dbReference>
<dbReference type="SMART" id="SM00822">
    <property type="entry name" value="PKS_KR"/>
    <property type="match status" value="1"/>
</dbReference>
<evidence type="ECO:0000313" key="13">
    <source>
        <dbReference type="Proteomes" id="UP000616885"/>
    </source>
</evidence>
<keyword evidence="7" id="KW-0443">Lipid metabolism</keyword>
<evidence type="ECO:0000256" key="4">
    <source>
        <dbReference type="ARBA" id="ARBA00022832"/>
    </source>
</evidence>
<evidence type="ECO:0000256" key="1">
    <source>
        <dbReference type="ARBA" id="ARBA00004275"/>
    </source>
</evidence>
<reference evidence="12" key="1">
    <citation type="submission" date="2020-10" db="EMBL/GenBank/DDBJ databases">
        <title>High-Quality Genome Resource of Clonostachys rosea strain S41 by Oxford Nanopore Long-Read Sequencing.</title>
        <authorList>
            <person name="Wang H."/>
        </authorList>
    </citation>
    <scope>NUCLEOTIDE SEQUENCE</scope>
    <source>
        <strain evidence="12">S41</strain>
    </source>
</reference>
<evidence type="ECO:0000256" key="9">
    <source>
        <dbReference type="ARBA" id="ARBA00023239"/>
    </source>
</evidence>
<keyword evidence="8" id="KW-0576">Peroxisome</keyword>
<dbReference type="Gene3D" id="3.40.50.720">
    <property type="entry name" value="NAD(P)-binding Rossmann-like Domain"/>
    <property type="match status" value="2"/>
</dbReference>
<comment type="pathway">
    <text evidence="2">Lipid metabolism; fatty acid beta-oxidation.</text>
</comment>
<dbReference type="InterPro" id="IPR029069">
    <property type="entry name" value="HotDog_dom_sf"/>
</dbReference>